<evidence type="ECO:0000256" key="6">
    <source>
        <dbReference type="ARBA" id="ARBA00022519"/>
    </source>
</evidence>
<dbReference type="Gene3D" id="1.10.3720.10">
    <property type="entry name" value="MetI-like"/>
    <property type="match status" value="1"/>
</dbReference>
<evidence type="ECO:0000256" key="10">
    <source>
        <dbReference type="ARBA" id="ARBA00037054"/>
    </source>
</evidence>
<evidence type="ECO:0000256" key="5">
    <source>
        <dbReference type="ARBA" id="ARBA00022475"/>
    </source>
</evidence>
<keyword evidence="7 12" id="KW-0812">Transmembrane</keyword>
<comment type="function">
    <text evidence="10">Part of the ABC transporter complex UgpBAEC involved in sn-glycerol-3-phosphate (G3P) import. Probably responsible for the translocation of the substrate across the membrane.</text>
</comment>
<comment type="similarity">
    <text evidence="2 12">Belongs to the binding-protein-dependent transport system permease family.</text>
</comment>
<dbReference type="AlphaFoldDB" id="A0A5C8PMB1"/>
<feature type="transmembrane region" description="Helical" evidence="12">
    <location>
        <begin position="233"/>
        <end position="253"/>
    </location>
</feature>
<comment type="subcellular location">
    <subcellularLocation>
        <location evidence="1">Cell inner membrane</location>
        <topology evidence="1">Multi-pass membrane protein</topology>
    </subcellularLocation>
    <subcellularLocation>
        <location evidence="12">Cell membrane</location>
        <topology evidence="12">Multi-pass membrane protein</topology>
    </subcellularLocation>
</comment>
<dbReference type="PROSITE" id="PS50928">
    <property type="entry name" value="ABC_TM1"/>
    <property type="match status" value="1"/>
</dbReference>
<evidence type="ECO:0000313" key="14">
    <source>
        <dbReference type="EMBL" id="TXL75459.1"/>
    </source>
</evidence>
<dbReference type="GO" id="GO:0005886">
    <property type="term" value="C:plasma membrane"/>
    <property type="evidence" value="ECO:0007669"/>
    <property type="project" value="UniProtKB-SubCell"/>
</dbReference>
<evidence type="ECO:0000256" key="4">
    <source>
        <dbReference type="ARBA" id="ARBA00022448"/>
    </source>
</evidence>
<keyword evidence="6" id="KW-0997">Cell inner membrane</keyword>
<dbReference type="CDD" id="cd06261">
    <property type="entry name" value="TM_PBP2"/>
    <property type="match status" value="1"/>
</dbReference>
<dbReference type="OrthoDB" id="9815445at2"/>
<dbReference type="Pfam" id="PF00528">
    <property type="entry name" value="BPD_transp_1"/>
    <property type="match status" value="1"/>
</dbReference>
<evidence type="ECO:0000256" key="11">
    <source>
        <dbReference type="ARBA" id="ARBA00040780"/>
    </source>
</evidence>
<evidence type="ECO:0000256" key="7">
    <source>
        <dbReference type="ARBA" id="ARBA00022692"/>
    </source>
</evidence>
<keyword evidence="4 12" id="KW-0813">Transport</keyword>
<dbReference type="SUPFAM" id="SSF161098">
    <property type="entry name" value="MetI-like"/>
    <property type="match status" value="1"/>
</dbReference>
<keyword evidence="5" id="KW-1003">Cell membrane</keyword>
<evidence type="ECO:0000256" key="1">
    <source>
        <dbReference type="ARBA" id="ARBA00004429"/>
    </source>
</evidence>
<evidence type="ECO:0000256" key="2">
    <source>
        <dbReference type="ARBA" id="ARBA00009306"/>
    </source>
</evidence>
<gene>
    <name evidence="14" type="ORF">FHP25_14565</name>
</gene>
<dbReference type="Proteomes" id="UP000321638">
    <property type="component" value="Unassembled WGS sequence"/>
</dbReference>
<protein>
    <recommendedName>
        <fullName evidence="11">sn-glycerol-3-phosphate transport system permease protein UgpA</fullName>
    </recommendedName>
</protein>
<feature type="transmembrane region" description="Helical" evidence="12">
    <location>
        <begin position="131"/>
        <end position="153"/>
    </location>
</feature>
<keyword evidence="9 12" id="KW-0472">Membrane</keyword>
<evidence type="ECO:0000256" key="8">
    <source>
        <dbReference type="ARBA" id="ARBA00022989"/>
    </source>
</evidence>
<feature type="transmembrane region" description="Helical" evidence="12">
    <location>
        <begin position="325"/>
        <end position="346"/>
    </location>
</feature>
<dbReference type="InterPro" id="IPR000515">
    <property type="entry name" value="MetI-like"/>
</dbReference>
<dbReference type="InterPro" id="IPR050809">
    <property type="entry name" value="UgpAE/MalFG_permease"/>
</dbReference>
<reference evidence="14 15" key="1">
    <citation type="submission" date="2019-06" db="EMBL/GenBank/DDBJ databases">
        <title>New taxonomy in bacterial strain CC-CFT640, isolated from vineyard.</title>
        <authorList>
            <person name="Lin S.-Y."/>
            <person name="Tsai C.-F."/>
            <person name="Young C.-C."/>
        </authorList>
    </citation>
    <scope>NUCLEOTIDE SEQUENCE [LARGE SCALE GENOMIC DNA]</scope>
    <source>
        <strain evidence="14 15">CC-CFT640</strain>
    </source>
</reference>
<dbReference type="InterPro" id="IPR035906">
    <property type="entry name" value="MetI-like_sf"/>
</dbReference>
<evidence type="ECO:0000313" key="15">
    <source>
        <dbReference type="Proteomes" id="UP000321638"/>
    </source>
</evidence>
<name>A0A5C8PMB1_9HYPH</name>
<keyword evidence="8 12" id="KW-1133">Transmembrane helix</keyword>
<evidence type="ECO:0000256" key="3">
    <source>
        <dbReference type="ARBA" id="ARBA00011557"/>
    </source>
</evidence>
<sequence length="355" mass="38752">MPGSTDRSPLPLAGEVAERASARRVRAQGLHISSVAPHPPIALSRDGPLPLPRAGEGKATGLKRAHFRHSRLPLLLLLPQLLVLALFFFIPALRALAQAFLLADPFGNRMQFVWFDNFRALLASPEYQSSVWVTLWFTLAQNALTITVAGLLAFATDRVIRTRGLYRTVILLPYAVAPVIAGILWAFLFNPAVGPIAHALQALGIAWDPNRNGSDAFILVTLAATWKHICYDYIFLVAALLAVPPSLLEAAAVDGAGPTRRFFTVALPMIGPTVFFLLVMNFVYGFFETFAIIDAVTHGGPAGATMILVYKVYQDGFVHIDLGSSAAQSVLLMAFAIILTLLQFRYVERNVNYDV</sequence>
<evidence type="ECO:0000256" key="9">
    <source>
        <dbReference type="ARBA" id="ARBA00023136"/>
    </source>
</evidence>
<keyword evidence="15" id="KW-1185">Reference proteome</keyword>
<feature type="transmembrane region" description="Helical" evidence="12">
    <location>
        <begin position="265"/>
        <end position="284"/>
    </location>
</feature>
<organism evidence="14 15">
    <name type="scientific">Vineibacter terrae</name>
    <dbReference type="NCBI Taxonomy" id="2586908"/>
    <lineage>
        <taxon>Bacteria</taxon>
        <taxon>Pseudomonadati</taxon>
        <taxon>Pseudomonadota</taxon>
        <taxon>Alphaproteobacteria</taxon>
        <taxon>Hyphomicrobiales</taxon>
        <taxon>Vineibacter</taxon>
    </lineage>
</organism>
<comment type="subunit">
    <text evidence="3">The complex is composed of two ATP-binding proteins (UgpC), two transmembrane proteins (UgpA and UgpE) and a solute-binding protein (UgpB).</text>
</comment>
<dbReference type="EMBL" id="VDUZ01000014">
    <property type="protein sequence ID" value="TXL75459.1"/>
    <property type="molecule type" value="Genomic_DNA"/>
</dbReference>
<evidence type="ECO:0000256" key="12">
    <source>
        <dbReference type="RuleBase" id="RU363032"/>
    </source>
</evidence>
<feature type="domain" description="ABC transmembrane type-1" evidence="13">
    <location>
        <begin position="131"/>
        <end position="343"/>
    </location>
</feature>
<accession>A0A5C8PMB1</accession>
<proteinExistence type="inferred from homology"/>
<dbReference type="PANTHER" id="PTHR43227">
    <property type="entry name" value="BLL4140 PROTEIN"/>
    <property type="match status" value="1"/>
</dbReference>
<evidence type="ECO:0000259" key="13">
    <source>
        <dbReference type="PROSITE" id="PS50928"/>
    </source>
</evidence>
<feature type="transmembrane region" description="Helical" evidence="12">
    <location>
        <begin position="72"/>
        <end position="93"/>
    </location>
</feature>
<dbReference type="GO" id="GO:0055085">
    <property type="term" value="P:transmembrane transport"/>
    <property type="evidence" value="ECO:0007669"/>
    <property type="project" value="InterPro"/>
</dbReference>
<comment type="caution">
    <text evidence="14">The sequence shown here is derived from an EMBL/GenBank/DDBJ whole genome shotgun (WGS) entry which is preliminary data.</text>
</comment>
<feature type="transmembrane region" description="Helical" evidence="12">
    <location>
        <begin position="165"/>
        <end position="188"/>
    </location>
</feature>
<dbReference type="PANTHER" id="PTHR43227:SF9">
    <property type="entry name" value="SN-GLYCEROL-3-PHOSPHATE TRANSPORT SYSTEM PERMEASE PROTEIN UGPA"/>
    <property type="match status" value="1"/>
</dbReference>